<name>A0A3S1B661_ELYCH</name>
<dbReference type="SUPFAM" id="SSF57667">
    <property type="entry name" value="beta-beta-alpha zinc fingers"/>
    <property type="match status" value="1"/>
</dbReference>
<dbReference type="InterPro" id="IPR036236">
    <property type="entry name" value="Znf_C2H2_sf"/>
</dbReference>
<accession>A0A3S1B661</accession>
<feature type="compositionally biased region" description="Basic and acidic residues" evidence="2">
    <location>
        <begin position="182"/>
        <end position="194"/>
    </location>
</feature>
<dbReference type="Gene3D" id="3.30.160.60">
    <property type="entry name" value="Classic Zinc Finger"/>
    <property type="match status" value="1"/>
</dbReference>
<dbReference type="Proteomes" id="UP000271974">
    <property type="component" value="Unassembled WGS sequence"/>
</dbReference>
<dbReference type="InterPro" id="IPR039149">
    <property type="entry name" value="ZNF800"/>
</dbReference>
<evidence type="ECO:0000313" key="4">
    <source>
        <dbReference type="EMBL" id="RUS75908.1"/>
    </source>
</evidence>
<keyword evidence="1" id="KW-0862">Zinc</keyword>
<gene>
    <name evidence="4" type="ORF">EGW08_016321</name>
</gene>
<feature type="non-terminal residue" evidence="4">
    <location>
        <position position="1"/>
    </location>
</feature>
<dbReference type="Pfam" id="PF00096">
    <property type="entry name" value="zf-C2H2"/>
    <property type="match status" value="1"/>
</dbReference>
<dbReference type="SMART" id="SM00355">
    <property type="entry name" value="ZnF_C2H2"/>
    <property type="match status" value="3"/>
</dbReference>
<dbReference type="PANTHER" id="PTHR21020:SF0">
    <property type="entry name" value="ZINC FINGER PROTEIN 800"/>
    <property type="match status" value="1"/>
</dbReference>
<evidence type="ECO:0000256" key="1">
    <source>
        <dbReference type="PROSITE-ProRule" id="PRU00042"/>
    </source>
</evidence>
<evidence type="ECO:0000256" key="2">
    <source>
        <dbReference type="SAM" id="MobiDB-lite"/>
    </source>
</evidence>
<organism evidence="4 5">
    <name type="scientific">Elysia chlorotica</name>
    <name type="common">Eastern emerald elysia</name>
    <name type="synonym">Sea slug</name>
    <dbReference type="NCBI Taxonomy" id="188477"/>
    <lineage>
        <taxon>Eukaryota</taxon>
        <taxon>Metazoa</taxon>
        <taxon>Spiralia</taxon>
        <taxon>Lophotrochozoa</taxon>
        <taxon>Mollusca</taxon>
        <taxon>Gastropoda</taxon>
        <taxon>Heterobranchia</taxon>
        <taxon>Euthyneura</taxon>
        <taxon>Panpulmonata</taxon>
        <taxon>Sacoglossa</taxon>
        <taxon>Placobranchoidea</taxon>
        <taxon>Plakobranchidae</taxon>
        <taxon>Elysia</taxon>
    </lineage>
</organism>
<proteinExistence type="predicted"/>
<feature type="compositionally biased region" description="Basic and acidic residues" evidence="2">
    <location>
        <begin position="226"/>
        <end position="262"/>
    </location>
</feature>
<keyword evidence="5" id="KW-1185">Reference proteome</keyword>
<feature type="compositionally biased region" description="Basic and acidic residues" evidence="2">
    <location>
        <begin position="269"/>
        <end position="283"/>
    </location>
</feature>
<comment type="caution">
    <text evidence="4">The sequence shown here is derived from an EMBL/GenBank/DDBJ whole genome shotgun (WGS) entry which is preliminary data.</text>
</comment>
<dbReference type="OrthoDB" id="10066279at2759"/>
<feature type="region of interest" description="Disordered" evidence="2">
    <location>
        <begin position="178"/>
        <end position="294"/>
    </location>
</feature>
<dbReference type="PANTHER" id="PTHR21020">
    <property type="entry name" value="ZINC FINGER PROTEIN 800"/>
    <property type="match status" value="1"/>
</dbReference>
<feature type="compositionally biased region" description="Basic and acidic residues" evidence="2">
    <location>
        <begin position="201"/>
        <end position="212"/>
    </location>
</feature>
<dbReference type="AlphaFoldDB" id="A0A3S1B661"/>
<evidence type="ECO:0000259" key="3">
    <source>
        <dbReference type="PROSITE" id="PS50157"/>
    </source>
</evidence>
<reference evidence="4 5" key="1">
    <citation type="submission" date="2019-01" db="EMBL/GenBank/DDBJ databases">
        <title>A draft genome assembly of the solar-powered sea slug Elysia chlorotica.</title>
        <authorList>
            <person name="Cai H."/>
            <person name="Li Q."/>
            <person name="Fang X."/>
            <person name="Li J."/>
            <person name="Curtis N.E."/>
            <person name="Altenburger A."/>
            <person name="Shibata T."/>
            <person name="Feng M."/>
            <person name="Maeda T."/>
            <person name="Schwartz J.A."/>
            <person name="Shigenobu S."/>
            <person name="Lundholm N."/>
            <person name="Nishiyama T."/>
            <person name="Yang H."/>
            <person name="Hasebe M."/>
            <person name="Li S."/>
            <person name="Pierce S.K."/>
            <person name="Wang J."/>
        </authorList>
    </citation>
    <scope>NUCLEOTIDE SEQUENCE [LARGE SCALE GENOMIC DNA]</scope>
    <source>
        <strain evidence="4">EC2010</strain>
        <tissue evidence="4">Whole organism of an adult</tissue>
    </source>
</reference>
<dbReference type="GO" id="GO:0008270">
    <property type="term" value="F:zinc ion binding"/>
    <property type="evidence" value="ECO:0007669"/>
    <property type="project" value="UniProtKB-KW"/>
</dbReference>
<feature type="non-terminal residue" evidence="4">
    <location>
        <position position="373"/>
    </location>
</feature>
<keyword evidence="1" id="KW-0863">Zinc-finger</keyword>
<dbReference type="EMBL" id="RQTK01000701">
    <property type="protein sequence ID" value="RUS75908.1"/>
    <property type="molecule type" value="Genomic_DNA"/>
</dbReference>
<dbReference type="InterPro" id="IPR013087">
    <property type="entry name" value="Znf_C2H2_type"/>
</dbReference>
<dbReference type="PROSITE" id="PS00028">
    <property type="entry name" value="ZINC_FINGER_C2H2_1"/>
    <property type="match status" value="2"/>
</dbReference>
<sequence length="373" mass="42867">VNREKDAKPVDMSQLRQPIRLGGSALDQVLNAVHYGSPEMRSLLQVECSFIFECKVCRGLFRDLPNFISHKRVFCDKSVLDEQWINLAQIPEEEVFVVESAAAEETRPGRFKEPSWSRHSLEDTVLRLQARNADKTNALSVYTRALEKVQKQSENIKVTTIKTTPIPTNSNAVFVDITTKSKQRDGSEPVDGMKESSMYSSKEENIGRKSGDTQKQSRRKGLPSSKGDRGDTMQRTSKSVEDRKLSRKKDEPKICRREEKQRLNRRREVRLQDDGKLSDKNEQSSDNEAEETENHPLMCKKCNKVYATKSTLNLHIGIAHSDTRTYYPCTLCKKIFSGLQCVMRHMHVLHNMPMQKVYQMRDKLKKEAFTKPV</sequence>
<feature type="domain" description="C2H2-type" evidence="3">
    <location>
        <begin position="327"/>
        <end position="355"/>
    </location>
</feature>
<dbReference type="STRING" id="188477.A0A3S1B661"/>
<evidence type="ECO:0000313" key="5">
    <source>
        <dbReference type="Proteomes" id="UP000271974"/>
    </source>
</evidence>
<feature type="domain" description="C2H2-type" evidence="3">
    <location>
        <begin position="297"/>
        <end position="325"/>
    </location>
</feature>
<keyword evidence="1" id="KW-0479">Metal-binding</keyword>
<protein>
    <recommendedName>
        <fullName evidence="3">C2H2-type domain-containing protein</fullName>
    </recommendedName>
</protein>
<dbReference type="PROSITE" id="PS50157">
    <property type="entry name" value="ZINC_FINGER_C2H2_2"/>
    <property type="match status" value="2"/>
</dbReference>